<proteinExistence type="predicted"/>
<keyword evidence="2" id="KW-1185">Reference proteome</keyword>
<name>A0A392SYX0_9FABA</name>
<organism evidence="1 2">
    <name type="scientific">Trifolium medium</name>
    <dbReference type="NCBI Taxonomy" id="97028"/>
    <lineage>
        <taxon>Eukaryota</taxon>
        <taxon>Viridiplantae</taxon>
        <taxon>Streptophyta</taxon>
        <taxon>Embryophyta</taxon>
        <taxon>Tracheophyta</taxon>
        <taxon>Spermatophyta</taxon>
        <taxon>Magnoliopsida</taxon>
        <taxon>eudicotyledons</taxon>
        <taxon>Gunneridae</taxon>
        <taxon>Pentapetalae</taxon>
        <taxon>rosids</taxon>
        <taxon>fabids</taxon>
        <taxon>Fabales</taxon>
        <taxon>Fabaceae</taxon>
        <taxon>Papilionoideae</taxon>
        <taxon>50 kb inversion clade</taxon>
        <taxon>NPAAA clade</taxon>
        <taxon>Hologalegina</taxon>
        <taxon>IRL clade</taxon>
        <taxon>Trifolieae</taxon>
        <taxon>Trifolium</taxon>
    </lineage>
</organism>
<protein>
    <submittedName>
        <fullName evidence="1">Uncharacterized protein</fullName>
    </submittedName>
</protein>
<dbReference type="EMBL" id="LXQA010473237">
    <property type="protein sequence ID" value="MCI54043.1"/>
    <property type="molecule type" value="Genomic_DNA"/>
</dbReference>
<feature type="non-terminal residue" evidence="1">
    <location>
        <position position="84"/>
    </location>
</feature>
<accession>A0A392SYX0</accession>
<dbReference type="Proteomes" id="UP000265520">
    <property type="component" value="Unassembled WGS sequence"/>
</dbReference>
<dbReference type="AlphaFoldDB" id="A0A392SYX0"/>
<sequence>MIEIMNMKEIKNMRERYLEKKMWDVTMKKEGIMMIEKWDENGLGTVIVHDLETMTVTVKGVGIMTVIGTGKTGTSIWIIIDTKT</sequence>
<evidence type="ECO:0000313" key="1">
    <source>
        <dbReference type="EMBL" id="MCI54043.1"/>
    </source>
</evidence>
<evidence type="ECO:0000313" key="2">
    <source>
        <dbReference type="Proteomes" id="UP000265520"/>
    </source>
</evidence>
<comment type="caution">
    <text evidence="1">The sequence shown here is derived from an EMBL/GenBank/DDBJ whole genome shotgun (WGS) entry which is preliminary data.</text>
</comment>
<reference evidence="1 2" key="1">
    <citation type="journal article" date="2018" name="Front. Plant Sci.">
        <title>Red Clover (Trifolium pratense) and Zigzag Clover (T. medium) - A Picture of Genomic Similarities and Differences.</title>
        <authorList>
            <person name="Dluhosova J."/>
            <person name="Istvanek J."/>
            <person name="Nedelnik J."/>
            <person name="Repkova J."/>
        </authorList>
    </citation>
    <scope>NUCLEOTIDE SEQUENCE [LARGE SCALE GENOMIC DNA]</scope>
    <source>
        <strain evidence="2">cv. 10/8</strain>
        <tissue evidence="1">Leaf</tissue>
    </source>
</reference>